<dbReference type="STRING" id="338966.Ppro_1048"/>
<reference evidence="8 9" key="1">
    <citation type="submission" date="2006-10" db="EMBL/GenBank/DDBJ databases">
        <title>Complete sequence of chromosome of Pelobacter propionicus DSM 2379.</title>
        <authorList>
            <consortium name="US DOE Joint Genome Institute"/>
            <person name="Copeland A."/>
            <person name="Lucas S."/>
            <person name="Lapidus A."/>
            <person name="Barry K."/>
            <person name="Detter J.C."/>
            <person name="Glavina del Rio T."/>
            <person name="Hammon N."/>
            <person name="Israni S."/>
            <person name="Dalin E."/>
            <person name="Tice H."/>
            <person name="Pitluck S."/>
            <person name="Saunders E."/>
            <person name="Brettin T."/>
            <person name="Bruce D."/>
            <person name="Han C."/>
            <person name="Tapia R."/>
            <person name="Schmutz J."/>
            <person name="Larimer F."/>
            <person name="Land M."/>
            <person name="Hauser L."/>
            <person name="Kyrpides N."/>
            <person name="Kim E."/>
            <person name="Lovley D."/>
            <person name="Richardson P."/>
        </authorList>
    </citation>
    <scope>NUCLEOTIDE SEQUENCE [LARGE SCALE GENOMIC DNA]</scope>
    <source>
        <strain evidence="9">DSM 2379 / NBRC 103807 / OttBd1</strain>
    </source>
</reference>
<dbReference type="Proteomes" id="UP000006732">
    <property type="component" value="Chromosome"/>
</dbReference>
<evidence type="ECO:0000256" key="7">
    <source>
        <dbReference type="SAM" id="Phobius"/>
    </source>
</evidence>
<evidence type="ECO:0000256" key="4">
    <source>
        <dbReference type="ARBA" id="ARBA00022692"/>
    </source>
</evidence>
<dbReference type="HOGENOM" id="CLU_2586599_0_0_7"/>
<comment type="subcellular location">
    <subcellularLocation>
        <location evidence="1">Cell membrane</location>
        <topology evidence="1">Multi-pass membrane protein</topology>
    </subcellularLocation>
</comment>
<dbReference type="InterPro" id="IPR003370">
    <property type="entry name" value="Chromate_transpt"/>
</dbReference>
<dbReference type="GO" id="GO:0005886">
    <property type="term" value="C:plasma membrane"/>
    <property type="evidence" value="ECO:0007669"/>
    <property type="project" value="UniProtKB-SubCell"/>
</dbReference>
<name>A1AMV3_PELPD</name>
<evidence type="ECO:0000256" key="2">
    <source>
        <dbReference type="ARBA" id="ARBA00005262"/>
    </source>
</evidence>
<dbReference type="OrthoDB" id="9027281at2"/>
<evidence type="ECO:0000256" key="1">
    <source>
        <dbReference type="ARBA" id="ARBA00004651"/>
    </source>
</evidence>
<dbReference type="GO" id="GO:0015109">
    <property type="term" value="F:chromate transmembrane transporter activity"/>
    <property type="evidence" value="ECO:0007669"/>
    <property type="project" value="InterPro"/>
</dbReference>
<keyword evidence="3" id="KW-1003">Cell membrane</keyword>
<evidence type="ECO:0000313" key="9">
    <source>
        <dbReference type="Proteomes" id="UP000006732"/>
    </source>
</evidence>
<dbReference type="AlphaFoldDB" id="A1AMV3"/>
<keyword evidence="5 7" id="KW-1133">Transmembrane helix</keyword>
<keyword evidence="4 7" id="KW-0812">Transmembrane</keyword>
<comment type="similarity">
    <text evidence="2">Belongs to the chromate ion transporter (CHR) (TC 2.A.51) family.</text>
</comment>
<evidence type="ECO:0000313" key="8">
    <source>
        <dbReference type="EMBL" id="ABK98673.1"/>
    </source>
</evidence>
<sequence>MIQSMLKAVRPVVVGLLLWTAYDMAYTVFGVNKFGLTGALTMGWDKLLFVLVSFLVLTMTEINPAFVIFGAVVLGGVLYR</sequence>
<feature type="transmembrane region" description="Helical" evidence="7">
    <location>
        <begin position="49"/>
        <end position="79"/>
    </location>
</feature>
<evidence type="ECO:0000256" key="6">
    <source>
        <dbReference type="ARBA" id="ARBA00023136"/>
    </source>
</evidence>
<protein>
    <submittedName>
        <fullName evidence="8">Uncharacterized protein</fullName>
    </submittedName>
</protein>
<feature type="transmembrane region" description="Helical" evidence="7">
    <location>
        <begin position="12"/>
        <end position="29"/>
    </location>
</feature>
<dbReference type="EMBL" id="CP000482">
    <property type="protein sequence ID" value="ABK98673.1"/>
    <property type="molecule type" value="Genomic_DNA"/>
</dbReference>
<organism evidence="8 9">
    <name type="scientific">Pelobacter propionicus (strain DSM 2379 / NBRC 103807 / OttBd1)</name>
    <dbReference type="NCBI Taxonomy" id="338966"/>
    <lineage>
        <taxon>Bacteria</taxon>
        <taxon>Pseudomonadati</taxon>
        <taxon>Thermodesulfobacteriota</taxon>
        <taxon>Desulfuromonadia</taxon>
        <taxon>Desulfuromonadales</taxon>
        <taxon>Desulfuromonadaceae</taxon>
        <taxon>Pelobacter</taxon>
    </lineage>
</organism>
<gene>
    <name evidence="8" type="ordered locus">Ppro_1048</name>
</gene>
<keyword evidence="6 7" id="KW-0472">Membrane</keyword>
<keyword evidence="9" id="KW-1185">Reference proteome</keyword>
<evidence type="ECO:0000256" key="3">
    <source>
        <dbReference type="ARBA" id="ARBA00022475"/>
    </source>
</evidence>
<dbReference type="Pfam" id="PF02417">
    <property type="entry name" value="Chromate_transp"/>
    <property type="match status" value="1"/>
</dbReference>
<dbReference type="KEGG" id="ppd:Ppro_1048"/>
<accession>A1AMV3</accession>
<evidence type="ECO:0000256" key="5">
    <source>
        <dbReference type="ARBA" id="ARBA00022989"/>
    </source>
</evidence>
<proteinExistence type="inferred from homology"/>